<dbReference type="EMBL" id="JACHDS010000001">
    <property type="protein sequence ID" value="MBB6171890.1"/>
    <property type="molecule type" value="Genomic_DNA"/>
</dbReference>
<dbReference type="RefSeq" id="WP_343070502.1">
    <property type="nucleotide sequence ID" value="NZ_JACHDS010000001.1"/>
</dbReference>
<dbReference type="Proteomes" id="UP000546642">
    <property type="component" value="Unassembled WGS sequence"/>
</dbReference>
<dbReference type="Pfam" id="PF10056">
    <property type="entry name" value="DUF2293"/>
    <property type="match status" value="1"/>
</dbReference>
<dbReference type="InterPro" id="IPR018744">
    <property type="entry name" value="DUF2293"/>
</dbReference>
<protein>
    <recommendedName>
        <fullName evidence="1">DUF2293 domain-containing protein</fullName>
    </recommendedName>
</protein>
<feature type="domain" description="DUF2293" evidence="1">
    <location>
        <begin position="287"/>
        <end position="371"/>
    </location>
</feature>
<accession>A0A7X0D568</accession>
<organism evidence="2 3">
    <name type="scientific">Nocardiopsis mwathae</name>
    <dbReference type="NCBI Taxonomy" id="1472723"/>
    <lineage>
        <taxon>Bacteria</taxon>
        <taxon>Bacillati</taxon>
        <taxon>Actinomycetota</taxon>
        <taxon>Actinomycetes</taxon>
        <taxon>Streptosporangiales</taxon>
        <taxon>Nocardiopsidaceae</taxon>
        <taxon>Nocardiopsis</taxon>
    </lineage>
</organism>
<dbReference type="PANTHER" id="PTHR38113:SF2">
    <property type="entry name" value="DUF2293 DOMAIN-CONTAINING PROTEIN"/>
    <property type="match status" value="1"/>
</dbReference>
<proteinExistence type="predicted"/>
<sequence>MRNVQRDDLGDDLHTTRLGLRVSSTAREAVTRSGAVAPVDVLSGIGWLPAHRIDAWRQGRATHLAEFAQVAPDKLARAVALLGAWAREQGLAPEEAPYTAATRDRRALRFTADGDEATELAYRTHWVAPDLTAAQRRRVDTRREAAPDLMVVIADRPWVCAECGEGGERGEDSGAAVGAAGLLLLEGEQTVCLRCADMDHLVLLPSGNATLTRRAKKASSLSAVVTQWDRRRKRYRRRGILVAETALERAEEQCLADADLRARRRERDAVRRAEQDVDLQARISREILRQFPGCPEDRSDRIARHTAARGSGRVGRSAAGREVDPGAVRRAVVAAVRHEDTDYDRMLMSGVAREDARALIAATIDRVLAAWSPSA</sequence>
<dbReference type="AlphaFoldDB" id="A0A7X0D568"/>
<name>A0A7X0D568_9ACTN</name>
<evidence type="ECO:0000313" key="3">
    <source>
        <dbReference type="Proteomes" id="UP000546642"/>
    </source>
</evidence>
<evidence type="ECO:0000313" key="2">
    <source>
        <dbReference type="EMBL" id="MBB6171890.1"/>
    </source>
</evidence>
<comment type="caution">
    <text evidence="2">The sequence shown here is derived from an EMBL/GenBank/DDBJ whole genome shotgun (WGS) entry which is preliminary data.</text>
</comment>
<keyword evidence="3" id="KW-1185">Reference proteome</keyword>
<reference evidence="2 3" key="1">
    <citation type="submission" date="2020-08" db="EMBL/GenBank/DDBJ databases">
        <title>Sequencing the genomes of 1000 actinobacteria strains.</title>
        <authorList>
            <person name="Klenk H.-P."/>
        </authorList>
    </citation>
    <scope>NUCLEOTIDE SEQUENCE [LARGE SCALE GENOMIC DNA]</scope>
    <source>
        <strain evidence="2 3">DSM 46659</strain>
    </source>
</reference>
<evidence type="ECO:0000259" key="1">
    <source>
        <dbReference type="Pfam" id="PF10056"/>
    </source>
</evidence>
<dbReference type="PANTHER" id="PTHR38113">
    <property type="match status" value="1"/>
</dbReference>
<gene>
    <name evidence="2" type="ORF">HNR23_001950</name>
</gene>